<sequence length="383" mass="42664">MSRLLDKIFHGYKPAVLPRINNSRPVEVQVGLGIIAVVELTWRDQLLHWEPSDYGNITHVILSQNAIWKPDITLVNSLQQNIYVGGDEVLLRLNYNGVISWQPAFYAGFTCEVDVTKYPMDVNICRIRLGAWMHDESSVHLEPMGQPTVLEPGIKNGQFHIEVVTPINTVAHYDGELYRFLYFGIKLHRRASYVFLSMLLPMFVIGLLNIVSFIIPADNEGKVDLSLNILLSTTVFIGVCHDDLPDRSDKISSIAVYVISLFVLSFLGVLGNTIVLLVHQHEESKQSRDAWSPTSTSTSNHTHDPGEDDTSDPFKQWNNLIPYAEKAPQTRDTPSDQSEATSATPVIAVISASKAARLNLVFLVFSTFGLMACSGGVLLQMLT</sequence>
<accession>A0AAV3ZCF9</accession>
<dbReference type="GO" id="GO:0016020">
    <property type="term" value="C:membrane"/>
    <property type="evidence" value="ECO:0007669"/>
    <property type="project" value="UniProtKB-SubCell"/>
</dbReference>
<dbReference type="EMBL" id="BLXT01002155">
    <property type="protein sequence ID" value="GFN91598.1"/>
    <property type="molecule type" value="Genomic_DNA"/>
</dbReference>
<keyword evidence="5" id="KW-0407">Ion channel</keyword>
<feature type="region of interest" description="Disordered" evidence="6">
    <location>
        <begin position="287"/>
        <end position="312"/>
    </location>
</feature>
<keyword evidence="9" id="KW-0675">Receptor</keyword>
<dbReference type="InterPro" id="IPR038050">
    <property type="entry name" value="Neuro_actylchol_rec"/>
</dbReference>
<dbReference type="SUPFAM" id="SSF63712">
    <property type="entry name" value="Nicotinic receptor ligand binding domain-like"/>
    <property type="match status" value="1"/>
</dbReference>
<keyword evidence="5" id="KW-0813">Transport</keyword>
<gene>
    <name evidence="9" type="ORF">PoB_001810400</name>
</gene>
<dbReference type="Pfam" id="PF02932">
    <property type="entry name" value="Neur_chan_memb"/>
    <property type="match status" value="1"/>
</dbReference>
<evidence type="ECO:0000256" key="2">
    <source>
        <dbReference type="ARBA" id="ARBA00022692"/>
    </source>
</evidence>
<evidence type="ECO:0000256" key="6">
    <source>
        <dbReference type="SAM" id="MobiDB-lite"/>
    </source>
</evidence>
<keyword evidence="4 5" id="KW-0472">Membrane</keyword>
<evidence type="ECO:0000259" key="8">
    <source>
        <dbReference type="Pfam" id="PF02932"/>
    </source>
</evidence>
<keyword evidence="2 5" id="KW-0812">Transmembrane</keyword>
<feature type="transmembrane region" description="Helical" evidence="5">
    <location>
        <begin position="254"/>
        <end position="278"/>
    </location>
</feature>
<keyword evidence="3 5" id="KW-1133">Transmembrane helix</keyword>
<dbReference type="CDD" id="cd19051">
    <property type="entry name" value="LGIC_TM_cation"/>
    <property type="match status" value="1"/>
</dbReference>
<comment type="caution">
    <text evidence="5">Lacks conserved residue(s) required for the propagation of feature annotation.</text>
</comment>
<dbReference type="InterPro" id="IPR036719">
    <property type="entry name" value="Neuro-gated_channel_TM_sf"/>
</dbReference>
<comment type="similarity">
    <text evidence="5">Belongs to the ligand-gated ion channel (TC 1.A.9) family.</text>
</comment>
<comment type="caution">
    <text evidence="9">The sequence shown here is derived from an EMBL/GenBank/DDBJ whole genome shotgun (WGS) entry which is preliminary data.</text>
</comment>
<evidence type="ECO:0000313" key="10">
    <source>
        <dbReference type="Proteomes" id="UP000735302"/>
    </source>
</evidence>
<feature type="transmembrane region" description="Helical" evidence="5">
    <location>
        <begin position="360"/>
        <end position="382"/>
    </location>
</feature>
<dbReference type="InterPro" id="IPR018000">
    <property type="entry name" value="Neurotransmitter_ion_chnl_CS"/>
</dbReference>
<evidence type="ECO:0000256" key="4">
    <source>
        <dbReference type="ARBA" id="ARBA00023136"/>
    </source>
</evidence>
<proteinExistence type="inferred from homology"/>
<dbReference type="InterPro" id="IPR006202">
    <property type="entry name" value="Neur_chan_lig-bd"/>
</dbReference>
<organism evidence="9 10">
    <name type="scientific">Plakobranchus ocellatus</name>
    <dbReference type="NCBI Taxonomy" id="259542"/>
    <lineage>
        <taxon>Eukaryota</taxon>
        <taxon>Metazoa</taxon>
        <taxon>Spiralia</taxon>
        <taxon>Lophotrochozoa</taxon>
        <taxon>Mollusca</taxon>
        <taxon>Gastropoda</taxon>
        <taxon>Heterobranchia</taxon>
        <taxon>Euthyneura</taxon>
        <taxon>Panpulmonata</taxon>
        <taxon>Sacoglossa</taxon>
        <taxon>Placobranchoidea</taxon>
        <taxon>Plakobranchidae</taxon>
        <taxon>Plakobranchus</taxon>
    </lineage>
</organism>
<dbReference type="PANTHER" id="PTHR18945">
    <property type="entry name" value="NEUROTRANSMITTER GATED ION CHANNEL"/>
    <property type="match status" value="1"/>
</dbReference>
<dbReference type="Pfam" id="PF02931">
    <property type="entry name" value="Neur_chan_LBD"/>
    <property type="match status" value="1"/>
</dbReference>
<evidence type="ECO:0000256" key="1">
    <source>
        <dbReference type="ARBA" id="ARBA00004141"/>
    </source>
</evidence>
<dbReference type="CDD" id="cd18989">
    <property type="entry name" value="LGIC_ECD_cation"/>
    <property type="match status" value="1"/>
</dbReference>
<dbReference type="AlphaFoldDB" id="A0AAV3ZCF9"/>
<name>A0AAV3ZCF9_9GAST</name>
<dbReference type="GO" id="GO:0005230">
    <property type="term" value="F:extracellular ligand-gated monoatomic ion channel activity"/>
    <property type="evidence" value="ECO:0007669"/>
    <property type="project" value="InterPro"/>
</dbReference>
<reference evidence="9 10" key="1">
    <citation type="journal article" date="2021" name="Elife">
        <title>Chloroplast acquisition without the gene transfer in kleptoplastic sea slugs, Plakobranchus ocellatus.</title>
        <authorList>
            <person name="Maeda T."/>
            <person name="Takahashi S."/>
            <person name="Yoshida T."/>
            <person name="Shimamura S."/>
            <person name="Takaki Y."/>
            <person name="Nagai Y."/>
            <person name="Toyoda A."/>
            <person name="Suzuki Y."/>
            <person name="Arimoto A."/>
            <person name="Ishii H."/>
            <person name="Satoh N."/>
            <person name="Nishiyama T."/>
            <person name="Hasebe M."/>
            <person name="Maruyama T."/>
            <person name="Minagawa J."/>
            <person name="Obokata J."/>
            <person name="Shigenobu S."/>
        </authorList>
    </citation>
    <scope>NUCLEOTIDE SEQUENCE [LARGE SCALE GENOMIC DNA]</scope>
</reference>
<dbReference type="InterPro" id="IPR036734">
    <property type="entry name" value="Neur_chan_lig-bd_sf"/>
</dbReference>
<evidence type="ECO:0000259" key="7">
    <source>
        <dbReference type="Pfam" id="PF02931"/>
    </source>
</evidence>
<keyword evidence="5" id="KW-0406">Ion transport</keyword>
<dbReference type="GO" id="GO:0004888">
    <property type="term" value="F:transmembrane signaling receptor activity"/>
    <property type="evidence" value="ECO:0007669"/>
    <property type="project" value="InterPro"/>
</dbReference>
<evidence type="ECO:0000313" key="9">
    <source>
        <dbReference type="EMBL" id="GFN91598.1"/>
    </source>
</evidence>
<evidence type="ECO:0000256" key="3">
    <source>
        <dbReference type="ARBA" id="ARBA00022989"/>
    </source>
</evidence>
<feature type="domain" description="Neurotransmitter-gated ion-channel ligand-binding" evidence="7">
    <location>
        <begin position="2"/>
        <end position="190"/>
    </location>
</feature>
<feature type="domain" description="Neurotransmitter-gated ion-channel transmembrane" evidence="8">
    <location>
        <begin position="199"/>
        <end position="295"/>
    </location>
</feature>
<dbReference type="PROSITE" id="PS00236">
    <property type="entry name" value="NEUROTR_ION_CHANNEL"/>
    <property type="match status" value="1"/>
</dbReference>
<protein>
    <submittedName>
        <fullName evidence="9">Neuronal acetylcholine receptor subunit alpha-7</fullName>
    </submittedName>
</protein>
<dbReference type="Gene3D" id="2.70.170.10">
    <property type="entry name" value="Neurotransmitter-gated ion-channel ligand-binding domain"/>
    <property type="match status" value="1"/>
</dbReference>
<dbReference type="PRINTS" id="PR00252">
    <property type="entry name" value="NRIONCHANNEL"/>
</dbReference>
<dbReference type="Proteomes" id="UP000735302">
    <property type="component" value="Unassembled WGS sequence"/>
</dbReference>
<comment type="subcellular location">
    <subcellularLocation>
        <location evidence="1">Membrane</location>
        <topology evidence="1">Multi-pass membrane protein</topology>
    </subcellularLocation>
</comment>
<dbReference type="InterPro" id="IPR006029">
    <property type="entry name" value="Neurotrans-gated_channel_TM"/>
</dbReference>
<feature type="transmembrane region" description="Helical" evidence="5">
    <location>
        <begin position="193"/>
        <end position="215"/>
    </location>
</feature>
<dbReference type="SUPFAM" id="SSF90112">
    <property type="entry name" value="Neurotransmitter-gated ion-channel transmembrane pore"/>
    <property type="match status" value="1"/>
</dbReference>
<keyword evidence="10" id="KW-1185">Reference proteome</keyword>
<dbReference type="InterPro" id="IPR006201">
    <property type="entry name" value="Neur_channel"/>
</dbReference>
<evidence type="ECO:0000256" key="5">
    <source>
        <dbReference type="RuleBase" id="RU000687"/>
    </source>
</evidence>
<dbReference type="Gene3D" id="1.20.58.390">
    <property type="entry name" value="Neurotransmitter-gated ion-channel transmembrane domain"/>
    <property type="match status" value="1"/>
</dbReference>